<keyword evidence="2" id="KW-1185">Reference proteome</keyword>
<name>A0A2Z7AVC5_9LAMI</name>
<sequence length="208" mass="23769">MRIRPPELETSICDVKYHVSLVAAGVQAGQVPRCELVHWPKCLNDIFIDCTIWEDIEETSLDRVFPCPSAITSRWFSDTTDQLVTTPMIALYLSGTTHLSAGHSVALSQVLNRSKAHRNHLPKSSRTLGSSFAKKFDQHCYFAFLCSVDSGHLIGINRKSYSIRAHRHQSCSKQRRKSTAINRRRVRMNSNYRGFTGENDEEYRVQIR</sequence>
<evidence type="ECO:0000313" key="2">
    <source>
        <dbReference type="Proteomes" id="UP000250235"/>
    </source>
</evidence>
<dbReference type="Proteomes" id="UP000250235">
    <property type="component" value="Unassembled WGS sequence"/>
</dbReference>
<organism evidence="1 2">
    <name type="scientific">Dorcoceras hygrometricum</name>
    <dbReference type="NCBI Taxonomy" id="472368"/>
    <lineage>
        <taxon>Eukaryota</taxon>
        <taxon>Viridiplantae</taxon>
        <taxon>Streptophyta</taxon>
        <taxon>Embryophyta</taxon>
        <taxon>Tracheophyta</taxon>
        <taxon>Spermatophyta</taxon>
        <taxon>Magnoliopsida</taxon>
        <taxon>eudicotyledons</taxon>
        <taxon>Gunneridae</taxon>
        <taxon>Pentapetalae</taxon>
        <taxon>asterids</taxon>
        <taxon>lamiids</taxon>
        <taxon>Lamiales</taxon>
        <taxon>Gesneriaceae</taxon>
        <taxon>Didymocarpoideae</taxon>
        <taxon>Trichosporeae</taxon>
        <taxon>Loxocarpinae</taxon>
        <taxon>Dorcoceras</taxon>
    </lineage>
</organism>
<reference evidence="1 2" key="1">
    <citation type="journal article" date="2015" name="Proc. Natl. Acad. Sci. U.S.A.">
        <title>The resurrection genome of Boea hygrometrica: A blueprint for survival of dehydration.</title>
        <authorList>
            <person name="Xiao L."/>
            <person name="Yang G."/>
            <person name="Zhang L."/>
            <person name="Yang X."/>
            <person name="Zhao S."/>
            <person name="Ji Z."/>
            <person name="Zhou Q."/>
            <person name="Hu M."/>
            <person name="Wang Y."/>
            <person name="Chen M."/>
            <person name="Xu Y."/>
            <person name="Jin H."/>
            <person name="Xiao X."/>
            <person name="Hu G."/>
            <person name="Bao F."/>
            <person name="Hu Y."/>
            <person name="Wan P."/>
            <person name="Li L."/>
            <person name="Deng X."/>
            <person name="Kuang T."/>
            <person name="Xiang C."/>
            <person name="Zhu J.K."/>
            <person name="Oliver M.J."/>
            <person name="He Y."/>
        </authorList>
    </citation>
    <scope>NUCLEOTIDE SEQUENCE [LARGE SCALE GENOMIC DNA]</scope>
    <source>
        <strain evidence="2">cv. XS01</strain>
    </source>
</reference>
<accession>A0A2Z7AVC5</accession>
<protein>
    <submittedName>
        <fullName evidence="1">Uncharacterized protein</fullName>
    </submittedName>
</protein>
<evidence type="ECO:0000313" key="1">
    <source>
        <dbReference type="EMBL" id="KZV25814.1"/>
    </source>
</evidence>
<dbReference type="EMBL" id="KV011831">
    <property type="protein sequence ID" value="KZV25814.1"/>
    <property type="molecule type" value="Genomic_DNA"/>
</dbReference>
<dbReference type="AlphaFoldDB" id="A0A2Z7AVC5"/>
<proteinExistence type="predicted"/>
<gene>
    <name evidence="1" type="ORF">F511_32131</name>
</gene>